<dbReference type="Gene3D" id="3.90.25.10">
    <property type="entry name" value="UDP-galactose 4-epimerase, domain 1"/>
    <property type="match status" value="1"/>
</dbReference>
<dbReference type="GO" id="GO:0016491">
    <property type="term" value="F:oxidoreductase activity"/>
    <property type="evidence" value="ECO:0007669"/>
    <property type="project" value="UniProtKB-KW"/>
</dbReference>
<dbReference type="SUPFAM" id="SSF51735">
    <property type="entry name" value="NAD(P)-binding Rossmann-fold domains"/>
    <property type="match status" value="1"/>
</dbReference>
<dbReference type="OrthoDB" id="419598at2759"/>
<sequence>MAPTTKENILIFGATGYIGWYITDQIVKAKTSFGRIAIFTSPSTVEKKPDLIRQLKKNGVEVFVGNAGEEADVVKALDGITTIVSAVGRAVIADQLKLIKLAEKVPSVKRFFPSEYGTDIEYNETSAKEPPHQQKLKVRAALKEVSYLDHTYVVTGPYADGASNGTFFGIVPFAPEIGGFNVKEKKAVLTGDGTGKISLTTLADFGGLVVKALLHPEAAKNRALRVNSFTASGHEIVAEFEKQTGGEKWSVTYTSFERLRELEKEAYSNNHPAATLFTLRRIWAEGGTLYEKRDNGLIDGEDTETLSDAVRDAVAAQLYRLGEL</sequence>
<dbReference type="InterPro" id="IPR051609">
    <property type="entry name" value="NmrA/Isoflavone_reductase-like"/>
</dbReference>
<proteinExistence type="predicted"/>
<dbReference type="InterPro" id="IPR008030">
    <property type="entry name" value="NmrA-like"/>
</dbReference>
<name>A0A9N9KZB1_9HELO</name>
<dbReference type="Pfam" id="PF05368">
    <property type="entry name" value="NmrA"/>
    <property type="match status" value="1"/>
</dbReference>
<dbReference type="Proteomes" id="UP000696280">
    <property type="component" value="Unassembled WGS sequence"/>
</dbReference>
<evidence type="ECO:0000313" key="4">
    <source>
        <dbReference type="EMBL" id="CAG8957220.1"/>
    </source>
</evidence>
<keyword evidence="5" id="KW-1185">Reference proteome</keyword>
<evidence type="ECO:0000256" key="2">
    <source>
        <dbReference type="ARBA" id="ARBA00023002"/>
    </source>
</evidence>
<comment type="caution">
    <text evidence="4">The sequence shown here is derived from an EMBL/GenBank/DDBJ whole genome shotgun (WGS) entry which is preliminary data.</text>
</comment>
<keyword evidence="2" id="KW-0560">Oxidoreductase</keyword>
<protein>
    <recommendedName>
        <fullName evidence="3">NmrA-like domain-containing protein</fullName>
    </recommendedName>
</protein>
<dbReference type="AlphaFoldDB" id="A0A9N9KZB1"/>
<accession>A0A9N9KZB1</accession>
<evidence type="ECO:0000313" key="5">
    <source>
        <dbReference type="Proteomes" id="UP000696280"/>
    </source>
</evidence>
<dbReference type="PANTHER" id="PTHR47706">
    <property type="entry name" value="NMRA-LIKE FAMILY PROTEIN"/>
    <property type="match status" value="1"/>
</dbReference>
<evidence type="ECO:0000256" key="1">
    <source>
        <dbReference type="ARBA" id="ARBA00022857"/>
    </source>
</evidence>
<dbReference type="Gene3D" id="3.40.50.720">
    <property type="entry name" value="NAD(P)-binding Rossmann-like Domain"/>
    <property type="match status" value="1"/>
</dbReference>
<dbReference type="EMBL" id="CAJVRL010000077">
    <property type="protein sequence ID" value="CAG8957220.1"/>
    <property type="molecule type" value="Genomic_DNA"/>
</dbReference>
<gene>
    <name evidence="4" type="ORF">HYFRA_00009422</name>
</gene>
<evidence type="ECO:0000259" key="3">
    <source>
        <dbReference type="Pfam" id="PF05368"/>
    </source>
</evidence>
<feature type="domain" description="NmrA-like" evidence="3">
    <location>
        <begin position="6"/>
        <end position="261"/>
    </location>
</feature>
<reference evidence="4" key="1">
    <citation type="submission" date="2021-07" db="EMBL/GenBank/DDBJ databases">
        <authorList>
            <person name="Durling M."/>
        </authorList>
    </citation>
    <scope>NUCLEOTIDE SEQUENCE</scope>
</reference>
<dbReference type="InterPro" id="IPR036291">
    <property type="entry name" value="NAD(P)-bd_dom_sf"/>
</dbReference>
<organism evidence="4 5">
    <name type="scientific">Hymenoscyphus fraxineus</name>
    <dbReference type="NCBI Taxonomy" id="746836"/>
    <lineage>
        <taxon>Eukaryota</taxon>
        <taxon>Fungi</taxon>
        <taxon>Dikarya</taxon>
        <taxon>Ascomycota</taxon>
        <taxon>Pezizomycotina</taxon>
        <taxon>Leotiomycetes</taxon>
        <taxon>Helotiales</taxon>
        <taxon>Helotiaceae</taxon>
        <taxon>Hymenoscyphus</taxon>
    </lineage>
</organism>
<dbReference type="PANTHER" id="PTHR47706:SF11">
    <property type="entry name" value="ISOFLAVONE REDUCTASE FAMILY PROTEIN (AFU_ORTHOLOGUE AFUA_1G12510)"/>
    <property type="match status" value="1"/>
</dbReference>
<keyword evidence="1" id="KW-0521">NADP</keyword>